<evidence type="ECO:0000256" key="5">
    <source>
        <dbReference type="SAM" id="SignalP"/>
    </source>
</evidence>
<dbReference type="GO" id="GO:0005829">
    <property type="term" value="C:cytosol"/>
    <property type="evidence" value="ECO:0007669"/>
    <property type="project" value="TreeGrafter"/>
</dbReference>
<feature type="binding site" evidence="4">
    <location>
        <begin position="380"/>
        <end position="382"/>
    </location>
    <ligand>
        <name>substrate</name>
    </ligand>
</feature>
<evidence type="ECO:0000259" key="6">
    <source>
        <dbReference type="Pfam" id="PF01048"/>
    </source>
</evidence>
<dbReference type="HAMAP" id="MF_01963">
    <property type="entry name" value="MTAP"/>
    <property type="match status" value="1"/>
</dbReference>
<protein>
    <recommendedName>
        <fullName evidence="4">S-methyl-5'-thioadenosine phosphorylase</fullName>
        <ecNumber evidence="4">2.4.2.28</ecNumber>
    </recommendedName>
    <alternativeName>
        <fullName evidence="4">5'-methylthioadenosine phosphorylase</fullName>
        <shortName evidence="4">MTA phosphorylase</shortName>
        <shortName evidence="4">MTAP</shortName>
        <shortName evidence="4">MTAPase</shortName>
    </alternativeName>
</protein>
<evidence type="ECO:0000256" key="4">
    <source>
        <dbReference type="HAMAP-Rule" id="MF_03155"/>
    </source>
</evidence>
<keyword evidence="3 4" id="KW-0660">Purine salvage</keyword>
<keyword evidence="4" id="KW-0963">Cytoplasm</keyword>
<dbReference type="PANTHER" id="PTHR42679:SF2">
    <property type="entry name" value="S-METHYL-5'-THIOADENOSINE PHOSPHORYLASE"/>
    <property type="match status" value="1"/>
</dbReference>
<dbReference type="RefSeq" id="XP_027199710.1">
    <property type="nucleotide sequence ID" value="XM_027343909.1"/>
</dbReference>
<dbReference type="PANTHER" id="PTHR42679">
    <property type="entry name" value="S-METHYL-5'-THIOADENOSINE PHOSPHORYLASE"/>
    <property type="match status" value="1"/>
</dbReference>
<feature type="chain" id="PRO_5027669970" description="S-methyl-5'-thioadenosine phosphorylase" evidence="5">
    <location>
        <begin position="24"/>
        <end position="441"/>
    </location>
</feature>
<dbReference type="GO" id="GO:0006166">
    <property type="term" value="P:purine ribonucleoside salvage"/>
    <property type="evidence" value="ECO:0007669"/>
    <property type="project" value="UniProtKB-KW"/>
</dbReference>
<dbReference type="CDD" id="cd09010">
    <property type="entry name" value="MTAP_SsMTAPII_like_MTIP"/>
    <property type="match status" value="1"/>
</dbReference>
<feature type="binding site" evidence="4">
    <location>
        <position position="357"/>
    </location>
    <ligand>
        <name>phosphate</name>
        <dbReference type="ChEBI" id="CHEBI:43474"/>
    </ligand>
</feature>
<feature type="site" description="Important for substrate specificity" evidence="4">
    <location>
        <position position="393"/>
    </location>
</feature>
<dbReference type="GO" id="GO:0005634">
    <property type="term" value="C:nucleus"/>
    <property type="evidence" value="ECO:0007669"/>
    <property type="project" value="UniProtKB-SubCell"/>
</dbReference>
<feature type="signal peptide" evidence="5">
    <location>
        <begin position="1"/>
        <end position="23"/>
    </location>
</feature>
<feature type="domain" description="Nucleoside phosphorylase" evidence="6">
    <location>
        <begin position="199"/>
        <end position="415"/>
    </location>
</feature>
<organism evidence="7 8">
    <name type="scientific">Dermatophagoides pteronyssinus</name>
    <name type="common">European house dust mite</name>
    <dbReference type="NCBI Taxonomy" id="6956"/>
    <lineage>
        <taxon>Eukaryota</taxon>
        <taxon>Metazoa</taxon>
        <taxon>Ecdysozoa</taxon>
        <taxon>Arthropoda</taxon>
        <taxon>Chelicerata</taxon>
        <taxon>Arachnida</taxon>
        <taxon>Acari</taxon>
        <taxon>Acariformes</taxon>
        <taxon>Sarcoptiformes</taxon>
        <taxon>Astigmata</taxon>
        <taxon>Psoroptidia</taxon>
        <taxon>Analgoidea</taxon>
        <taxon>Pyroglyphidae</taxon>
        <taxon>Dermatophagoidinae</taxon>
        <taxon>Dermatophagoides</taxon>
    </lineage>
</organism>
<dbReference type="SUPFAM" id="SSF53167">
    <property type="entry name" value="Purine and uridine phosphorylases"/>
    <property type="match status" value="1"/>
</dbReference>
<dbReference type="EC" id="2.4.2.28" evidence="4"/>
<dbReference type="PROSITE" id="PS01240">
    <property type="entry name" value="PNP_MTAP_2"/>
    <property type="match status" value="1"/>
</dbReference>
<keyword evidence="5" id="KW-0732">Signal</keyword>
<dbReference type="UniPathway" id="UPA00904">
    <property type="reaction ID" value="UER00873"/>
</dbReference>
<dbReference type="InterPro" id="IPR000845">
    <property type="entry name" value="Nucleoside_phosphorylase_d"/>
</dbReference>
<feature type="binding site" evidence="4">
    <location>
        <begin position="227"/>
        <end position="228"/>
    </location>
    <ligand>
        <name>phosphate</name>
        <dbReference type="ChEBI" id="CHEBI:43474"/>
    </ligand>
</feature>
<gene>
    <name evidence="8" type="primary">LOC113793836</name>
</gene>
<keyword evidence="2 4" id="KW-0808">Transferase</keyword>
<comment type="subcellular location">
    <subcellularLocation>
        <location evidence="4">Cytoplasm</location>
    </subcellularLocation>
    <subcellularLocation>
        <location evidence="4">Nucleus</location>
    </subcellularLocation>
</comment>
<dbReference type="Pfam" id="PF01048">
    <property type="entry name" value="PNP_UDP_1"/>
    <property type="match status" value="1"/>
</dbReference>
<dbReference type="InterPro" id="IPR035994">
    <property type="entry name" value="Nucleoside_phosphorylase_sf"/>
</dbReference>
<reference evidence="8" key="1">
    <citation type="submission" date="2025-08" db="UniProtKB">
        <authorList>
            <consortium name="RefSeq"/>
        </authorList>
    </citation>
    <scope>IDENTIFICATION</scope>
    <source>
        <strain evidence="8">Airmid</strain>
    </source>
</reference>
<dbReference type="Gene3D" id="3.40.50.1580">
    <property type="entry name" value="Nucleoside phosphorylase domain"/>
    <property type="match status" value="1"/>
</dbReference>
<dbReference type="Proteomes" id="UP000515146">
    <property type="component" value="Unplaced"/>
</dbReference>
<dbReference type="InterPro" id="IPR010044">
    <property type="entry name" value="MTAP"/>
</dbReference>
<evidence type="ECO:0000256" key="2">
    <source>
        <dbReference type="ARBA" id="ARBA00022679"/>
    </source>
</evidence>
<evidence type="ECO:0000256" key="3">
    <source>
        <dbReference type="ARBA" id="ARBA00022726"/>
    </source>
</evidence>
<comment type="function">
    <text evidence="4">Catalyzes the reversible phosphorylation of S-methyl-5'-thioadenosine (MTA) to adenine and 5-methylthioribose-1-phosphate. Involved in the breakdown of MTA, a major by-product of polyamine biosynthesis. Responsible for the first step in the methionine salvage pathway after MTA has been generated from S-adenosylmethionine. Has broad substrate specificity with 6-aminopurine nucleosides as preferred substrates.</text>
</comment>
<name>A0A6P6Y365_DERPT</name>
<comment type="caution">
    <text evidence="4">Lacks conserved residue(s) required for the propagation of feature annotation.</text>
</comment>
<dbReference type="KEGG" id="dpte:113793836"/>
<feature type="site" description="Important for substrate specificity" evidence="4">
    <location>
        <position position="338"/>
    </location>
</feature>
<feature type="binding site" evidence="4">
    <location>
        <position position="356"/>
    </location>
    <ligand>
        <name>substrate</name>
    </ligand>
</feature>
<feature type="binding site" evidence="4">
    <location>
        <begin position="260"/>
        <end position="261"/>
    </location>
    <ligand>
        <name>phosphate</name>
        <dbReference type="ChEBI" id="CHEBI:43474"/>
    </ligand>
</feature>
<evidence type="ECO:0000256" key="1">
    <source>
        <dbReference type="ARBA" id="ARBA00022676"/>
    </source>
</evidence>
<comment type="catalytic activity">
    <reaction evidence="4">
        <text>S-methyl-5'-thioadenosine + phosphate = 5-(methylsulfanyl)-alpha-D-ribose 1-phosphate + adenine</text>
        <dbReference type="Rhea" id="RHEA:11852"/>
        <dbReference type="ChEBI" id="CHEBI:16708"/>
        <dbReference type="ChEBI" id="CHEBI:17509"/>
        <dbReference type="ChEBI" id="CHEBI:43474"/>
        <dbReference type="ChEBI" id="CHEBI:58533"/>
        <dbReference type="EC" id="2.4.2.28"/>
    </reaction>
</comment>
<evidence type="ECO:0000313" key="7">
    <source>
        <dbReference type="Proteomes" id="UP000515146"/>
    </source>
</evidence>
<dbReference type="GO" id="GO:0017061">
    <property type="term" value="F:S-methyl-5-thioadenosine phosphorylase activity"/>
    <property type="evidence" value="ECO:0007669"/>
    <property type="project" value="UniProtKB-UniRule"/>
</dbReference>
<dbReference type="InterPro" id="IPR018099">
    <property type="entry name" value="Purine_phosphorylase-2_CS"/>
</dbReference>
<keyword evidence="7" id="KW-1185">Reference proteome</keyword>
<dbReference type="FunCoup" id="A0A6P6Y365">
    <property type="interactions" value="1158"/>
</dbReference>
<dbReference type="OrthoDB" id="431409at2759"/>
<keyword evidence="1 4" id="KW-0328">Glycosyltransferase</keyword>
<sequence>MIIRLLPCFSLIILSIINHQSLAFNYKYFYDLHNPVYQNGQGQYYSFCSFNWNQTCGYRSQPNTIPFQIIDEFEQLSSLGMMILDISKIDRHSDNDHDQPIGARISGRYYPAYNFTKGCLMIKSLTYGPAISHWFLRQRDRNDRTIYHYTNKWQSKMALTNIDEYWQFLSLPIDLSNGAVQFFIDVHSSILTDKKMIKVPETPYGQPSDSELISGKIDDIDVYILGRHGRQHDISPTNVNYRANLCTLKQLGCTHILTTSACGSLKQSIAPGHLGIMDQYIDRTNVRGGRSFYKVAHIPQPRPYDPKLQEIFYQSACEAGYKCHPSLTAVCIEGPRFSTLAESRLYQSWGADLVGMTMVPEVQLANELGLIYATIALVTDYDCWHPEEFAVSVDVVNKTLAEVSKKAKDVLVRSIKKIKQIDWTKTIEHKAMIARNAIMAK</sequence>
<proteinExistence type="inferred from homology"/>
<keyword evidence="4" id="KW-0539">Nucleus</keyword>
<evidence type="ECO:0000313" key="8">
    <source>
        <dbReference type="RefSeq" id="XP_027199710.1"/>
    </source>
</evidence>
<accession>A0A6P6Y365</accession>
<dbReference type="InParanoid" id="A0A6P6Y365"/>
<dbReference type="GO" id="GO:0019509">
    <property type="term" value="P:L-methionine salvage from methylthioadenosine"/>
    <property type="evidence" value="ECO:0007669"/>
    <property type="project" value="UniProtKB-UniRule"/>
</dbReference>
<comment type="pathway">
    <text evidence="4">Amino-acid biosynthesis; L-methionine biosynthesis via salvage pathway; S-methyl-5-thio-alpha-D-ribose 1-phosphate from S-methyl-5'-thioadenosine (phosphorylase route): step 1/1.</text>
</comment>
<comment type="subunit">
    <text evidence="4">Homotrimer.</text>
</comment>
<comment type="similarity">
    <text evidence="4">Belongs to the PNP/MTAP phosphorylase family. MTAP subfamily.</text>
</comment>
<dbReference type="AlphaFoldDB" id="A0A6P6Y365"/>